<evidence type="ECO:0000256" key="3">
    <source>
        <dbReference type="ARBA" id="ARBA00022485"/>
    </source>
</evidence>
<dbReference type="PROSITE" id="PS51384">
    <property type="entry name" value="FAD_FR"/>
    <property type="match status" value="1"/>
</dbReference>
<keyword evidence="4" id="KW-0285">Flavoprotein</keyword>
<dbReference type="Pfam" id="PF00175">
    <property type="entry name" value="NAD_binding_1"/>
    <property type="match status" value="1"/>
</dbReference>
<dbReference type="GO" id="GO:0004783">
    <property type="term" value="F:sulfite reductase (NADPH) activity"/>
    <property type="evidence" value="ECO:0007669"/>
    <property type="project" value="UniProtKB-EC"/>
</dbReference>
<keyword evidence="6" id="KW-0479">Metal-binding</keyword>
<evidence type="ECO:0000259" key="12">
    <source>
        <dbReference type="PROSITE" id="PS51384"/>
    </source>
</evidence>
<dbReference type="InterPro" id="IPR017938">
    <property type="entry name" value="Riboflavin_synthase-like_b-brl"/>
</dbReference>
<keyword evidence="5" id="KW-0288">FMN</keyword>
<evidence type="ECO:0000259" key="13">
    <source>
        <dbReference type="PROSITE" id="PS51656"/>
    </source>
</evidence>
<accession>A0ABV3RWI9</accession>
<feature type="domain" description="FAD-binding FR-type" evidence="12">
    <location>
        <begin position="156"/>
        <end position="370"/>
    </location>
</feature>
<dbReference type="PANTHER" id="PTHR19384:SF128">
    <property type="entry name" value="NADPH OXIDOREDUCTASE A"/>
    <property type="match status" value="1"/>
</dbReference>
<keyword evidence="7" id="KW-0274">FAD</keyword>
<dbReference type="InterPro" id="IPR039261">
    <property type="entry name" value="FNR_nucleotide-bd"/>
</dbReference>
<evidence type="ECO:0000256" key="1">
    <source>
        <dbReference type="ARBA" id="ARBA00001917"/>
    </source>
</evidence>
<dbReference type="SUPFAM" id="SSF52343">
    <property type="entry name" value="Ferredoxin reductase-like, C-terminal NADP-linked domain"/>
    <property type="match status" value="1"/>
</dbReference>
<comment type="cofactor">
    <cofactor evidence="1">
        <name>FMN</name>
        <dbReference type="ChEBI" id="CHEBI:58210"/>
    </cofactor>
</comment>
<dbReference type="Pfam" id="PF00667">
    <property type="entry name" value="FAD_binding_1"/>
    <property type="match status" value="1"/>
</dbReference>
<evidence type="ECO:0000256" key="9">
    <source>
        <dbReference type="ARBA" id="ARBA00023004"/>
    </source>
</evidence>
<keyword evidence="11" id="KW-0028">Amino-acid biosynthesis</keyword>
<dbReference type="InterPro" id="IPR017927">
    <property type="entry name" value="FAD-bd_FR_type"/>
</dbReference>
<dbReference type="PROSITE" id="PS51656">
    <property type="entry name" value="4FE4S"/>
    <property type="match status" value="1"/>
</dbReference>
<comment type="caution">
    <text evidence="14">The sequence shown here is derived from an EMBL/GenBank/DDBJ whole genome shotgun (WGS) entry which is preliminary data.</text>
</comment>
<evidence type="ECO:0000256" key="10">
    <source>
        <dbReference type="ARBA" id="ARBA00023014"/>
    </source>
</evidence>
<evidence type="ECO:0000256" key="7">
    <source>
        <dbReference type="ARBA" id="ARBA00022827"/>
    </source>
</evidence>
<protein>
    <submittedName>
        <fullName evidence="14">Sulfite reductase subunit alpha</fullName>
        <ecNumber evidence="14">1.8.1.2</ecNumber>
    </submittedName>
</protein>
<dbReference type="InterPro" id="IPR007202">
    <property type="entry name" value="4Fe-4S_dom"/>
</dbReference>
<dbReference type="NCBIfam" id="NF004859">
    <property type="entry name" value="PRK06214.1"/>
    <property type="match status" value="1"/>
</dbReference>
<proteinExistence type="predicted"/>
<organism evidence="14 15">
    <name type="scientific">Spiribacter roseus</name>
    <dbReference type="NCBI Taxonomy" id="1855875"/>
    <lineage>
        <taxon>Bacteria</taxon>
        <taxon>Pseudomonadati</taxon>
        <taxon>Pseudomonadota</taxon>
        <taxon>Gammaproteobacteria</taxon>
        <taxon>Chromatiales</taxon>
        <taxon>Ectothiorhodospiraceae</taxon>
        <taxon>Spiribacter</taxon>
    </lineage>
</organism>
<dbReference type="InterPro" id="IPR001709">
    <property type="entry name" value="Flavoprot_Pyr_Nucl_cyt_Rdtase"/>
</dbReference>
<evidence type="ECO:0000313" key="15">
    <source>
        <dbReference type="Proteomes" id="UP001556636"/>
    </source>
</evidence>
<evidence type="ECO:0000256" key="2">
    <source>
        <dbReference type="ARBA" id="ARBA00001974"/>
    </source>
</evidence>
<evidence type="ECO:0000256" key="8">
    <source>
        <dbReference type="ARBA" id="ARBA00023002"/>
    </source>
</evidence>
<keyword evidence="8 14" id="KW-0560">Oxidoreductase</keyword>
<keyword evidence="10" id="KW-0411">Iron-sulfur</keyword>
<evidence type="ECO:0000256" key="4">
    <source>
        <dbReference type="ARBA" id="ARBA00022630"/>
    </source>
</evidence>
<dbReference type="Gene3D" id="2.40.30.10">
    <property type="entry name" value="Translation factors"/>
    <property type="match status" value="1"/>
</dbReference>
<keyword evidence="11" id="KW-0198">Cysteine biosynthesis</keyword>
<evidence type="ECO:0000256" key="6">
    <source>
        <dbReference type="ARBA" id="ARBA00022723"/>
    </source>
</evidence>
<dbReference type="PRINTS" id="PR00371">
    <property type="entry name" value="FPNCR"/>
</dbReference>
<keyword evidence="9" id="KW-0408">Iron</keyword>
<dbReference type="EMBL" id="JBAKFG010000001">
    <property type="protein sequence ID" value="MEX0372476.1"/>
    <property type="molecule type" value="Genomic_DNA"/>
</dbReference>
<feature type="domain" description="4Fe-4S" evidence="13">
    <location>
        <begin position="74"/>
        <end position="133"/>
    </location>
</feature>
<sequence>MQAPRLPDNAPFDPGYRAWLNGYLAGLTSTGEDLELDVDGSAEPVSTQKAIDLDEAAWHDMSLPLDERMSLVAEDAPLHHRLMAAMAQQDCGQCGYDCKGYSGALASGEETDPGLCVPGSAKTRKKVKALLETSDTVNSATAPSTPEMPVMGYAKNHPYMAHLKSVHRLNGQGSPKETVHAVIDLKDSGLEYSPGDSLGVYPRNSPGLVTGILSALSLDARASIALREGEYTAHEALCGLLDVTCPSDEALECLAQSASRPADREALEAIAEESLDDSPLDLYDMLSRYPSARPDSAELLSRLNPLRPRLYSISSAYRHNPDEVHLTVAAVRYEAEGRQREGVASTFISDRALGKPLPIYFQKAHDFGLPDDDQTPIIMIGPGTGIAPFRAFLQERAHQQATGGAWLFFGNPHERTDFLYREELEACMDGGALTRLTTAFSRDGTEKVYVQDRLIEQSHDLWQWLEAGAHIYVCGDATQMAAAVHEALIHVIQKEGRYEKADASDYLAALSKNGRYQRDIY</sequence>
<evidence type="ECO:0000256" key="5">
    <source>
        <dbReference type="ARBA" id="ARBA00022643"/>
    </source>
</evidence>
<gene>
    <name evidence="14" type="ORF">V6X51_03385</name>
</gene>
<evidence type="ECO:0000256" key="11">
    <source>
        <dbReference type="ARBA" id="ARBA00023192"/>
    </source>
</evidence>
<dbReference type="RefSeq" id="WP_367951148.1">
    <property type="nucleotide sequence ID" value="NZ_JBAKFG010000001.1"/>
</dbReference>
<dbReference type="CDD" id="cd06199">
    <property type="entry name" value="SiR"/>
    <property type="match status" value="1"/>
</dbReference>
<dbReference type="PANTHER" id="PTHR19384">
    <property type="entry name" value="NITRIC OXIDE SYNTHASE-RELATED"/>
    <property type="match status" value="1"/>
</dbReference>
<dbReference type="InterPro" id="IPR023173">
    <property type="entry name" value="NADPH_Cyt_P450_Rdtase_alpha"/>
</dbReference>
<reference evidence="14 15" key="1">
    <citation type="submission" date="2024-02" db="EMBL/GenBank/DDBJ databases">
        <title>New especies of Spiribacter isolated from saline water.</title>
        <authorList>
            <person name="Leon M.J."/>
            <person name="De La Haba R."/>
            <person name="Sanchez-Porro C."/>
            <person name="Ventosa A."/>
        </authorList>
    </citation>
    <scope>NUCLEOTIDE SEQUENCE [LARGE SCALE GENOMIC DNA]</scope>
    <source>
        <strain evidence="15">ag22IC6-196</strain>
    </source>
</reference>
<name>A0ABV3RWI9_9GAMM</name>
<dbReference type="InterPro" id="IPR001433">
    <property type="entry name" value="OxRdtase_FAD/NAD-bd"/>
</dbReference>
<evidence type="ECO:0000313" key="14">
    <source>
        <dbReference type="EMBL" id="MEX0372476.1"/>
    </source>
</evidence>
<dbReference type="Gene3D" id="3.40.50.80">
    <property type="entry name" value="Nucleotide-binding domain of ferredoxin-NADP reductase (FNR) module"/>
    <property type="match status" value="1"/>
</dbReference>
<dbReference type="Gene3D" id="1.20.990.10">
    <property type="entry name" value="NADPH-cytochrome p450 Reductase, Chain A, domain 3"/>
    <property type="match status" value="1"/>
</dbReference>
<keyword evidence="15" id="KW-1185">Reference proteome</keyword>
<comment type="cofactor">
    <cofactor evidence="2">
        <name>FAD</name>
        <dbReference type="ChEBI" id="CHEBI:57692"/>
    </cofactor>
</comment>
<dbReference type="Proteomes" id="UP001556636">
    <property type="component" value="Unassembled WGS sequence"/>
</dbReference>
<dbReference type="EC" id="1.8.1.2" evidence="14"/>
<dbReference type="InterPro" id="IPR003097">
    <property type="entry name" value="CysJ-like_FAD-binding"/>
</dbReference>
<dbReference type="SUPFAM" id="SSF63380">
    <property type="entry name" value="Riboflavin synthase domain-like"/>
    <property type="match status" value="1"/>
</dbReference>
<keyword evidence="3" id="KW-0004">4Fe-4S</keyword>